<dbReference type="AlphaFoldDB" id="A3DL35"/>
<dbReference type="CDD" id="cd04301">
    <property type="entry name" value="NAT_SF"/>
    <property type="match status" value="1"/>
</dbReference>
<dbReference type="PANTHER" id="PTHR31435:SF9">
    <property type="entry name" value="PROTEIN NATD1"/>
    <property type="match status" value="1"/>
</dbReference>
<dbReference type="InterPro" id="IPR000182">
    <property type="entry name" value="GNAT_dom"/>
</dbReference>
<name>A3DL35_STAMF</name>
<feature type="domain" description="N-acetyltransferase" evidence="2">
    <location>
        <begin position="6"/>
        <end position="92"/>
    </location>
</feature>
<evidence type="ECO:0000313" key="4">
    <source>
        <dbReference type="Proteomes" id="UP000000254"/>
    </source>
</evidence>
<reference evidence="4" key="1">
    <citation type="journal article" date="2009" name="BMC Genomics">
        <title>The complete genome sequence of Staphylothermus marinus reveals differences in sulfur metabolism among heterotrophic Crenarchaeota.</title>
        <authorList>
            <person name="Anderson I.J."/>
            <person name="Dharmarajan L."/>
            <person name="Rodriguez J."/>
            <person name="Hooper S."/>
            <person name="Porat I."/>
            <person name="Ulrich L.E."/>
            <person name="Elkins J.G."/>
            <person name="Mavromatis K."/>
            <person name="Sun H."/>
            <person name="Land M."/>
            <person name="Lapidus A."/>
            <person name="Lucas S."/>
            <person name="Barry K."/>
            <person name="Huber H."/>
            <person name="Zhulin I.B."/>
            <person name="Whitman W.B."/>
            <person name="Mukhopadhyay B."/>
            <person name="Woese C."/>
            <person name="Bristow J."/>
            <person name="Kyrpides N."/>
        </authorList>
    </citation>
    <scope>NUCLEOTIDE SEQUENCE [LARGE SCALE GENOMIC DNA]</scope>
    <source>
        <strain evidence="4">ATCC 43588 / DSM 3639 / JCM 9404 / F1</strain>
    </source>
</reference>
<dbReference type="GO" id="GO:0016747">
    <property type="term" value="F:acyltransferase activity, transferring groups other than amino-acyl groups"/>
    <property type="evidence" value="ECO:0007669"/>
    <property type="project" value="InterPro"/>
</dbReference>
<sequence length="120" mass="14501">MSDILEIKHTSRVIYARLSDNSKAFIRYRVENGVMKLIETYTPPQHRGKGIAKKLMQYAIELAKKNNWLIEPICSYSVYYFIKYPEYRELLVPEYRKMSDEELKELFKKRLEEEKKKDKD</sequence>
<dbReference type="EMBL" id="CP000575">
    <property type="protein sequence ID" value="ABN69345.1"/>
    <property type="molecule type" value="Genomic_DNA"/>
</dbReference>
<feature type="domain" description="N-acetyltransferase" evidence="1">
    <location>
        <begin position="1"/>
        <end position="99"/>
    </location>
</feature>
<evidence type="ECO:0000259" key="1">
    <source>
        <dbReference type="PROSITE" id="PS51186"/>
    </source>
</evidence>
<dbReference type="PROSITE" id="PS51186">
    <property type="entry name" value="GNAT"/>
    <property type="match status" value="1"/>
</dbReference>
<dbReference type="SUPFAM" id="SSF55729">
    <property type="entry name" value="Acyl-CoA N-acyltransferases (Nat)"/>
    <property type="match status" value="1"/>
</dbReference>
<accession>A3DL35</accession>
<dbReference type="InterPro" id="IPR031165">
    <property type="entry name" value="GNAT_YJDJ"/>
</dbReference>
<organism evidence="3 4">
    <name type="scientific">Staphylothermus marinus (strain ATCC 43588 / DSM 3639 / JCM 9404 / F1)</name>
    <dbReference type="NCBI Taxonomy" id="399550"/>
    <lineage>
        <taxon>Archaea</taxon>
        <taxon>Thermoproteota</taxon>
        <taxon>Thermoprotei</taxon>
        <taxon>Desulfurococcales</taxon>
        <taxon>Desulfurococcaceae</taxon>
        <taxon>Staphylothermus</taxon>
    </lineage>
</organism>
<dbReference type="InterPro" id="IPR016181">
    <property type="entry name" value="Acyl_CoA_acyltransferase"/>
</dbReference>
<dbReference type="GeneID" id="4906781"/>
<evidence type="ECO:0000313" key="3">
    <source>
        <dbReference type="EMBL" id="ABN69345.1"/>
    </source>
</evidence>
<dbReference type="KEGG" id="smr:Smar_0232"/>
<reference evidence="3 4" key="2">
    <citation type="journal article" date="2009" name="Stand. Genomic Sci.">
        <title>Complete genome sequence of Staphylothermus marinus Stetter and Fiala 1986 type strain F1.</title>
        <authorList>
            <person name="Anderson I.J."/>
            <person name="Sun H."/>
            <person name="Lapidus A."/>
            <person name="Copeland A."/>
            <person name="Glavina Del Rio T."/>
            <person name="Tice H."/>
            <person name="Dalin E."/>
            <person name="Lucas S."/>
            <person name="Barry K."/>
            <person name="Land M."/>
            <person name="Richardson P."/>
            <person name="Huber H."/>
            <person name="Kyrpides N.C."/>
        </authorList>
    </citation>
    <scope>NUCLEOTIDE SEQUENCE [LARGE SCALE GENOMIC DNA]</scope>
    <source>
        <strain evidence="4">ATCC 43588 / DSM 3639 / JCM 9404 / F1</strain>
    </source>
</reference>
<dbReference type="PROSITE" id="PS51729">
    <property type="entry name" value="GNAT_YJDJ"/>
    <property type="match status" value="1"/>
</dbReference>
<dbReference type="eggNOG" id="arCOG06090">
    <property type="taxonomic scope" value="Archaea"/>
</dbReference>
<dbReference type="InterPro" id="IPR045057">
    <property type="entry name" value="Gcn5-rel_NAT"/>
</dbReference>
<keyword evidence="4" id="KW-1185">Reference proteome</keyword>
<dbReference type="Gene3D" id="3.40.630.30">
    <property type="match status" value="1"/>
</dbReference>
<dbReference type="Pfam" id="PF14542">
    <property type="entry name" value="Acetyltransf_CG"/>
    <property type="match status" value="1"/>
</dbReference>
<dbReference type="OrthoDB" id="18697at2157"/>
<dbReference type="STRING" id="399550.Smar_0232"/>
<proteinExistence type="predicted"/>
<gene>
    <name evidence="3" type="ordered locus">Smar_0232</name>
</gene>
<evidence type="ECO:0000259" key="2">
    <source>
        <dbReference type="PROSITE" id="PS51729"/>
    </source>
</evidence>
<dbReference type="HOGENOM" id="CLU_2044512_0_0_2"/>
<dbReference type="Proteomes" id="UP000000254">
    <property type="component" value="Chromosome"/>
</dbReference>
<protein>
    <submittedName>
        <fullName evidence="3">Uncharacterized protein</fullName>
    </submittedName>
</protein>
<dbReference type="RefSeq" id="WP_011838536.1">
    <property type="nucleotide sequence ID" value="NC_009033.1"/>
</dbReference>
<dbReference type="PANTHER" id="PTHR31435">
    <property type="entry name" value="PROTEIN NATD1"/>
    <property type="match status" value="1"/>
</dbReference>